<dbReference type="PANTHER" id="PTHR47718:SF13">
    <property type="entry name" value="OS09G0290500 PROTEIN"/>
    <property type="match status" value="1"/>
</dbReference>
<name>A0A444YB14_ARAHY</name>
<organism evidence="2 3">
    <name type="scientific">Arachis hypogaea</name>
    <name type="common">Peanut</name>
    <dbReference type="NCBI Taxonomy" id="3818"/>
    <lineage>
        <taxon>Eukaryota</taxon>
        <taxon>Viridiplantae</taxon>
        <taxon>Streptophyta</taxon>
        <taxon>Embryophyta</taxon>
        <taxon>Tracheophyta</taxon>
        <taxon>Spermatophyta</taxon>
        <taxon>Magnoliopsida</taxon>
        <taxon>eudicotyledons</taxon>
        <taxon>Gunneridae</taxon>
        <taxon>Pentapetalae</taxon>
        <taxon>rosids</taxon>
        <taxon>fabids</taxon>
        <taxon>Fabales</taxon>
        <taxon>Fabaceae</taxon>
        <taxon>Papilionoideae</taxon>
        <taxon>50 kb inversion clade</taxon>
        <taxon>dalbergioids sensu lato</taxon>
        <taxon>Dalbergieae</taxon>
        <taxon>Pterocarpus clade</taxon>
        <taxon>Arachis</taxon>
    </lineage>
</organism>
<evidence type="ECO:0000259" key="1">
    <source>
        <dbReference type="Pfam" id="PF10551"/>
    </source>
</evidence>
<feature type="domain" description="MULE transposase" evidence="1">
    <location>
        <begin position="34"/>
        <end position="89"/>
    </location>
</feature>
<sequence length="91" mass="11152">MFWKYLLDDDKRIQNLFWCDGTSRYGYSVFRDILRFHATYGQNKYKWPLVIFSGVDHYMRRLEFGCVILSNESEESYVWLLRSFLEAMKEK</sequence>
<proteinExistence type="predicted"/>
<dbReference type="AlphaFoldDB" id="A0A444YB14"/>
<dbReference type="Pfam" id="PF10551">
    <property type="entry name" value="MULE"/>
    <property type="match status" value="1"/>
</dbReference>
<dbReference type="PANTHER" id="PTHR47718">
    <property type="entry name" value="OS01G0519700 PROTEIN"/>
    <property type="match status" value="1"/>
</dbReference>
<dbReference type="STRING" id="3818.A0A444YB14"/>
<evidence type="ECO:0000313" key="3">
    <source>
        <dbReference type="Proteomes" id="UP000289738"/>
    </source>
</evidence>
<dbReference type="InterPro" id="IPR018289">
    <property type="entry name" value="MULE_transposase_dom"/>
</dbReference>
<comment type="caution">
    <text evidence="2">The sequence shown here is derived from an EMBL/GenBank/DDBJ whole genome shotgun (WGS) entry which is preliminary data.</text>
</comment>
<accession>A0A444YB14</accession>
<reference evidence="2 3" key="1">
    <citation type="submission" date="2019-01" db="EMBL/GenBank/DDBJ databases">
        <title>Sequencing of cultivated peanut Arachis hypogaea provides insights into genome evolution and oil improvement.</title>
        <authorList>
            <person name="Chen X."/>
        </authorList>
    </citation>
    <scope>NUCLEOTIDE SEQUENCE [LARGE SCALE GENOMIC DNA]</scope>
    <source>
        <strain evidence="3">cv. Fuhuasheng</strain>
        <tissue evidence="2">Leaves</tissue>
    </source>
</reference>
<dbReference type="EMBL" id="SDMP01000017">
    <property type="protein sequence ID" value="RYQ99140.1"/>
    <property type="molecule type" value="Genomic_DNA"/>
</dbReference>
<keyword evidence="3" id="KW-1185">Reference proteome</keyword>
<protein>
    <recommendedName>
        <fullName evidence="1">MULE transposase domain-containing protein</fullName>
    </recommendedName>
</protein>
<gene>
    <name evidence="2" type="ORF">Ahy_B07g087023</name>
</gene>
<evidence type="ECO:0000313" key="2">
    <source>
        <dbReference type="EMBL" id="RYQ99140.1"/>
    </source>
</evidence>
<dbReference type="Proteomes" id="UP000289738">
    <property type="component" value="Chromosome B07"/>
</dbReference>